<dbReference type="HOGENOM" id="CLU_107144_2_1_7"/>
<evidence type="ECO:0000256" key="1">
    <source>
        <dbReference type="ARBA" id="ARBA00023125"/>
    </source>
</evidence>
<reference evidence="2 3" key="1">
    <citation type="journal article" date="2014" name="Nature">
        <title>An environmental bacterial taxon with a large and distinct metabolic repertoire.</title>
        <authorList>
            <person name="Wilson M.C."/>
            <person name="Mori T."/>
            <person name="Ruckert C."/>
            <person name="Uria A.R."/>
            <person name="Helf M.J."/>
            <person name="Takada K."/>
            <person name="Gernert C."/>
            <person name="Steffens U.A."/>
            <person name="Heycke N."/>
            <person name="Schmitt S."/>
            <person name="Rinke C."/>
            <person name="Helfrich E.J."/>
            <person name="Brachmann A.O."/>
            <person name="Gurgui C."/>
            <person name="Wakimoto T."/>
            <person name="Kracht M."/>
            <person name="Crusemann M."/>
            <person name="Hentschel U."/>
            <person name="Abe I."/>
            <person name="Matsunaga S."/>
            <person name="Kalinowski J."/>
            <person name="Takeyama H."/>
            <person name="Piel J."/>
        </authorList>
    </citation>
    <scope>NUCLEOTIDE SEQUENCE [LARGE SCALE GENOMIC DNA]</scope>
    <source>
        <strain evidence="3">TSY2</strain>
    </source>
</reference>
<dbReference type="PATRIC" id="fig|1429439.4.peg.2194"/>
<dbReference type="AlphaFoldDB" id="W4MAD2"/>
<dbReference type="NCBIfam" id="TIGR00738">
    <property type="entry name" value="rrf2_super"/>
    <property type="match status" value="1"/>
</dbReference>
<proteinExistence type="predicted"/>
<dbReference type="Proteomes" id="UP000019140">
    <property type="component" value="Unassembled WGS sequence"/>
</dbReference>
<dbReference type="Pfam" id="PF02082">
    <property type="entry name" value="Rrf2"/>
    <property type="match status" value="1"/>
</dbReference>
<dbReference type="SUPFAM" id="SSF46785">
    <property type="entry name" value="Winged helix' DNA-binding domain"/>
    <property type="match status" value="1"/>
</dbReference>
<dbReference type="InterPro" id="IPR000944">
    <property type="entry name" value="Tscrpt_reg_Rrf2"/>
</dbReference>
<keyword evidence="1" id="KW-0238">DNA-binding</keyword>
<name>W4MAD2_9BACT</name>
<dbReference type="InterPro" id="IPR036390">
    <property type="entry name" value="WH_DNA-bd_sf"/>
</dbReference>
<keyword evidence="3" id="KW-1185">Reference proteome</keyword>
<dbReference type="InterPro" id="IPR036388">
    <property type="entry name" value="WH-like_DNA-bd_sf"/>
</dbReference>
<dbReference type="Gene3D" id="1.10.10.10">
    <property type="entry name" value="Winged helix-like DNA-binding domain superfamily/Winged helix DNA-binding domain"/>
    <property type="match status" value="1"/>
</dbReference>
<dbReference type="GO" id="GO:0003677">
    <property type="term" value="F:DNA binding"/>
    <property type="evidence" value="ECO:0007669"/>
    <property type="project" value="UniProtKB-KW"/>
</dbReference>
<organism evidence="2 3">
    <name type="scientific">Candidatus Entotheonella gemina</name>
    <dbReference type="NCBI Taxonomy" id="1429439"/>
    <lineage>
        <taxon>Bacteria</taxon>
        <taxon>Pseudomonadati</taxon>
        <taxon>Nitrospinota/Tectimicrobiota group</taxon>
        <taxon>Candidatus Tectimicrobiota</taxon>
        <taxon>Candidatus Entotheonellia</taxon>
        <taxon>Candidatus Entotheonellales</taxon>
        <taxon>Candidatus Entotheonellaceae</taxon>
        <taxon>Candidatus Entotheonella</taxon>
    </lineage>
</organism>
<evidence type="ECO:0000313" key="3">
    <source>
        <dbReference type="Proteomes" id="UP000019140"/>
    </source>
</evidence>
<sequence length="144" mass="16063">MQLTAHTDYALRVLMYLAVHGDRLCTIAEMASVYDISKNHLMKIVHQLGQAEVIETVRGRGGGLRLGRPPKQVKLGEVVRQMEPHFNVAECLDPATNNCPITPACGLSHVLVDARDAFLAVLDRYTLADIIQEKNDLTQLLQFR</sequence>
<gene>
    <name evidence="2" type="ORF">ETSY2_12830</name>
</gene>
<accession>W4MAD2</accession>
<dbReference type="GO" id="GO:0005829">
    <property type="term" value="C:cytosol"/>
    <property type="evidence" value="ECO:0007669"/>
    <property type="project" value="TreeGrafter"/>
</dbReference>
<dbReference type="EMBL" id="AZHX01000516">
    <property type="protein sequence ID" value="ETX07160.1"/>
    <property type="molecule type" value="Genomic_DNA"/>
</dbReference>
<dbReference type="PANTHER" id="PTHR33221">
    <property type="entry name" value="WINGED HELIX-TURN-HELIX TRANSCRIPTIONAL REGULATOR, RRF2 FAMILY"/>
    <property type="match status" value="1"/>
</dbReference>
<dbReference type="GO" id="GO:0003700">
    <property type="term" value="F:DNA-binding transcription factor activity"/>
    <property type="evidence" value="ECO:0007669"/>
    <property type="project" value="TreeGrafter"/>
</dbReference>
<comment type="caution">
    <text evidence="2">The sequence shown here is derived from an EMBL/GenBank/DDBJ whole genome shotgun (WGS) entry which is preliminary data.</text>
</comment>
<dbReference type="PANTHER" id="PTHR33221:SF4">
    <property type="entry name" value="HTH-TYPE TRANSCRIPTIONAL REPRESSOR NSRR"/>
    <property type="match status" value="1"/>
</dbReference>
<evidence type="ECO:0000313" key="2">
    <source>
        <dbReference type="EMBL" id="ETX07160.1"/>
    </source>
</evidence>
<protein>
    <submittedName>
        <fullName evidence="2">Rrf2 family transcriptional regulator</fullName>
    </submittedName>
</protein>
<dbReference type="PROSITE" id="PS51197">
    <property type="entry name" value="HTH_RRF2_2"/>
    <property type="match status" value="1"/>
</dbReference>